<reference evidence="17 18" key="1">
    <citation type="submission" date="2012-10" db="EMBL/GenBank/DDBJ databases">
        <title>Genome sequencing and analysis of entomopathogenic fungi Beauveria bassiana D1-5.</title>
        <authorList>
            <person name="Li Q."/>
            <person name="Wang L."/>
            <person name="Zhang Z."/>
            <person name="Wang Q."/>
            <person name="Ren J."/>
            <person name="Wang M."/>
            <person name="Xu W."/>
            <person name="Wang J."/>
            <person name="Lu Y."/>
            <person name="Du Q."/>
            <person name="Sun Z."/>
        </authorList>
    </citation>
    <scope>NUCLEOTIDE SEQUENCE [LARGE SCALE GENOMIC DNA]</scope>
    <source>
        <strain evidence="17 18">D1-5</strain>
    </source>
</reference>
<evidence type="ECO:0000256" key="4">
    <source>
        <dbReference type="ARBA" id="ARBA00022692"/>
    </source>
</evidence>
<keyword evidence="7 17" id="KW-0067">ATP-binding</keyword>
<evidence type="ECO:0000256" key="3">
    <source>
        <dbReference type="ARBA" id="ARBA00022475"/>
    </source>
</evidence>
<dbReference type="InterPro" id="IPR027417">
    <property type="entry name" value="P-loop_NTPase"/>
</dbReference>
<dbReference type="PANTHER" id="PTHR30429:SF0">
    <property type="entry name" value="METHIONINE-BINDING LIPOPROTEIN METQ"/>
    <property type="match status" value="1"/>
</dbReference>
<feature type="transmembrane region" description="Helical" evidence="14">
    <location>
        <begin position="335"/>
        <end position="358"/>
    </location>
</feature>
<keyword evidence="6" id="KW-0547">Nucleotide-binding</keyword>
<evidence type="ECO:0000256" key="8">
    <source>
        <dbReference type="ARBA" id="ARBA00022967"/>
    </source>
</evidence>
<dbReference type="CDD" id="cd06261">
    <property type="entry name" value="TM_PBP2"/>
    <property type="match status" value="1"/>
</dbReference>
<evidence type="ECO:0000313" key="17">
    <source>
        <dbReference type="EMBL" id="KGQ13222.1"/>
    </source>
</evidence>
<evidence type="ECO:0000256" key="2">
    <source>
        <dbReference type="ARBA" id="ARBA00004635"/>
    </source>
</evidence>
<dbReference type="GO" id="GO:0016887">
    <property type="term" value="F:ATP hydrolysis activity"/>
    <property type="evidence" value="ECO:0007669"/>
    <property type="project" value="InterPro"/>
</dbReference>
<evidence type="ECO:0000256" key="6">
    <source>
        <dbReference type="ARBA" id="ARBA00022741"/>
    </source>
</evidence>
<keyword evidence="9" id="KW-0813">Transport</keyword>
<dbReference type="InterPro" id="IPR000515">
    <property type="entry name" value="MetI-like"/>
</dbReference>
<proteinExistence type="predicted"/>
<feature type="domain" description="ABC transporter" evidence="15">
    <location>
        <begin position="2"/>
        <end position="226"/>
    </location>
</feature>
<dbReference type="GO" id="GO:0006865">
    <property type="term" value="P:amino acid transport"/>
    <property type="evidence" value="ECO:0007669"/>
    <property type="project" value="UniProtKB-KW"/>
</dbReference>
<keyword evidence="5" id="KW-0732">Signal</keyword>
<dbReference type="GO" id="GO:0046394">
    <property type="term" value="P:carboxylic acid biosynthetic process"/>
    <property type="evidence" value="ECO:0007669"/>
    <property type="project" value="UniProtKB-ARBA"/>
</dbReference>
<sequence>MIVLSGVSKVFASRHGAITAVDNINIHVDKGQIYGIIGYSGAGKRSIVVAGQDIAKAKGEQLRQARLKVSMVFQHFNLLWSRTVAENIAFPLQIAGVNKRQIQPRVNELIKLVGLEGRENAWPSQLSGGQKQRVGIARALANNPDVLLCDEATSALDPQTTDAILDLLLDINRQLNLTIVLITHEMHVVRKICQRVAVMENGRVVEEGPVLDIFTHPQQPITQTFVRQIAGQSTPSEPFNPLWVQGISGSILKLIFPGGEARQPVIADVIQHFNVALNILHGNITQTVDGAFGELAGNLLQNRLVYSVVTGLVNVFRSIPFIILIVLLIPFTKTLVGTILGTNAALPALIVGAAPFYARLVEIALREVDKGVIEATRSMGAKTHTLIFRVLLPESSPALVSGMTVTLIALVSYSAMAGVIGAGGLGNLAYLEGFQRNHNDVTLVATATILAIFMMLALASLTALSLHANAAEKLIVGASNVPHAEILEQAKPILAKEGIDLEIKTFQDYILPNTALAEHEIDANYFQHQPYLDSVLQDHKGDKNYDFVSAGAIHVEPIGIYSKKYKSLKDLPQNGKIILRDSVAEEGRILAIFQREGVIALKPGVKPVNARISDIASNPKNLQFKADIEAALLPQMYANNEGDAVVINANYALDAGLNPIKDPIAVESTEGNPYANIITVHRADVKKHDIVELVKVLHSKQIQDWINEKYHGAVVPVNQ</sequence>
<dbReference type="InterPro" id="IPR017871">
    <property type="entry name" value="ABC_transporter-like_CS"/>
</dbReference>
<evidence type="ECO:0000259" key="15">
    <source>
        <dbReference type="PROSITE" id="PS50893"/>
    </source>
</evidence>
<keyword evidence="10 14" id="KW-1133">Transmembrane helix</keyword>
<accession>A0A0A2W3L7</accession>
<dbReference type="InterPro" id="IPR018449">
    <property type="entry name" value="NIL_domain"/>
</dbReference>
<dbReference type="SMART" id="SM00382">
    <property type="entry name" value="AAA"/>
    <property type="match status" value="1"/>
</dbReference>
<dbReference type="InterPro" id="IPR045865">
    <property type="entry name" value="ACT-like_dom_sf"/>
</dbReference>
<evidence type="ECO:0000256" key="9">
    <source>
        <dbReference type="ARBA" id="ARBA00022970"/>
    </source>
</evidence>
<dbReference type="InterPro" id="IPR041701">
    <property type="entry name" value="MetN_ABC"/>
</dbReference>
<comment type="caution">
    <text evidence="17">The sequence shown here is derived from an EMBL/GenBank/DDBJ whole genome shotgun (WGS) entry which is preliminary data.</text>
</comment>
<evidence type="ECO:0000256" key="11">
    <source>
        <dbReference type="ARBA" id="ARBA00023136"/>
    </source>
</evidence>
<dbReference type="SUPFAM" id="SSF52540">
    <property type="entry name" value="P-loop containing nucleoside triphosphate hydrolases"/>
    <property type="match status" value="1"/>
</dbReference>
<dbReference type="SUPFAM" id="SSF53850">
    <property type="entry name" value="Periplasmic binding protein-like II"/>
    <property type="match status" value="1"/>
</dbReference>
<comment type="subcellular location">
    <subcellularLocation>
        <location evidence="2">Membrane</location>
        <topology evidence="2">Lipid-anchor</topology>
    </subcellularLocation>
    <subcellularLocation>
        <location evidence="1">Membrane</location>
        <topology evidence="1">Multi-pass membrane protein</topology>
    </subcellularLocation>
</comment>
<dbReference type="Pfam" id="PF00005">
    <property type="entry name" value="ABC_tran"/>
    <property type="match status" value="1"/>
</dbReference>
<dbReference type="SMART" id="SM00930">
    <property type="entry name" value="NIL"/>
    <property type="match status" value="1"/>
</dbReference>
<evidence type="ECO:0000256" key="12">
    <source>
        <dbReference type="ARBA" id="ARBA00023139"/>
    </source>
</evidence>
<dbReference type="STRING" id="1245745.A0A0A2W3L7"/>
<dbReference type="PROSITE" id="PS50928">
    <property type="entry name" value="ABC_TM1"/>
    <property type="match status" value="1"/>
</dbReference>
<dbReference type="PROSITE" id="PS00211">
    <property type="entry name" value="ABC_TRANSPORTER_1"/>
    <property type="match status" value="1"/>
</dbReference>
<dbReference type="GO" id="GO:0055085">
    <property type="term" value="P:transmembrane transport"/>
    <property type="evidence" value="ECO:0007669"/>
    <property type="project" value="InterPro"/>
</dbReference>
<keyword evidence="3" id="KW-1003">Cell membrane</keyword>
<dbReference type="InterPro" id="IPR003593">
    <property type="entry name" value="AAA+_ATPase"/>
</dbReference>
<feature type="transmembrane region" description="Helical" evidence="14">
    <location>
        <begin position="398"/>
        <end position="431"/>
    </location>
</feature>
<evidence type="ECO:0000256" key="14">
    <source>
        <dbReference type="SAM" id="Phobius"/>
    </source>
</evidence>
<dbReference type="Gene3D" id="1.10.3720.10">
    <property type="entry name" value="MetI-like"/>
    <property type="match status" value="1"/>
</dbReference>
<evidence type="ECO:0000256" key="1">
    <source>
        <dbReference type="ARBA" id="ARBA00004141"/>
    </source>
</evidence>
<dbReference type="HOGENOM" id="CLU_384478_0_0_1"/>
<dbReference type="PANTHER" id="PTHR30429">
    <property type="entry name" value="D-METHIONINE-BINDING LIPOPROTEIN METQ"/>
    <property type="match status" value="1"/>
</dbReference>
<dbReference type="EMBL" id="ANFO01000051">
    <property type="protein sequence ID" value="KGQ13222.1"/>
    <property type="molecule type" value="Genomic_DNA"/>
</dbReference>
<dbReference type="InterPro" id="IPR035906">
    <property type="entry name" value="MetI-like_sf"/>
</dbReference>
<dbReference type="Proteomes" id="UP000030106">
    <property type="component" value="Unassembled WGS sequence"/>
</dbReference>
<dbReference type="InterPro" id="IPR003439">
    <property type="entry name" value="ABC_transporter-like_ATP-bd"/>
</dbReference>
<dbReference type="SUPFAM" id="SSF161098">
    <property type="entry name" value="MetI-like"/>
    <property type="match status" value="1"/>
</dbReference>
<keyword evidence="9" id="KW-0029">Amino-acid transport</keyword>
<evidence type="ECO:0000259" key="16">
    <source>
        <dbReference type="PROSITE" id="PS50928"/>
    </source>
</evidence>
<dbReference type="InterPro" id="IPR004872">
    <property type="entry name" value="Lipoprotein_NlpA"/>
</dbReference>
<feature type="transmembrane region" description="Helical" evidence="14">
    <location>
        <begin position="304"/>
        <end position="328"/>
    </location>
</feature>
<gene>
    <name evidence="17" type="ORF">BBAD15_g1041</name>
</gene>
<keyword evidence="8" id="KW-1278">Translocase</keyword>
<dbReference type="AlphaFoldDB" id="A0A0A2W3L7"/>
<dbReference type="GO" id="GO:0016020">
    <property type="term" value="C:membrane"/>
    <property type="evidence" value="ECO:0007669"/>
    <property type="project" value="UniProtKB-SubCell"/>
</dbReference>
<evidence type="ECO:0000256" key="7">
    <source>
        <dbReference type="ARBA" id="ARBA00022840"/>
    </source>
</evidence>
<keyword evidence="12" id="KW-0564">Palmitate</keyword>
<dbReference type="Pfam" id="PF00528">
    <property type="entry name" value="BPD_transp_1"/>
    <property type="match status" value="1"/>
</dbReference>
<keyword evidence="4 14" id="KW-0812">Transmembrane</keyword>
<dbReference type="Gene3D" id="3.40.190.10">
    <property type="entry name" value="Periplasmic binding protein-like II"/>
    <property type="match status" value="2"/>
</dbReference>
<evidence type="ECO:0000256" key="10">
    <source>
        <dbReference type="ARBA" id="ARBA00022989"/>
    </source>
</evidence>
<keyword evidence="13" id="KW-0449">Lipoprotein</keyword>
<dbReference type="GO" id="GO:0005524">
    <property type="term" value="F:ATP binding"/>
    <property type="evidence" value="ECO:0007669"/>
    <property type="project" value="UniProtKB-KW"/>
</dbReference>
<evidence type="ECO:0000256" key="5">
    <source>
        <dbReference type="ARBA" id="ARBA00022729"/>
    </source>
</evidence>
<dbReference type="CDD" id="cd03258">
    <property type="entry name" value="ABC_MetN_methionine_transporter"/>
    <property type="match status" value="1"/>
</dbReference>
<evidence type="ECO:0000256" key="13">
    <source>
        <dbReference type="ARBA" id="ARBA00023288"/>
    </source>
</evidence>
<keyword evidence="11 14" id="KW-0472">Membrane</keyword>
<dbReference type="Pfam" id="PF03180">
    <property type="entry name" value="Lipoprotein_9"/>
    <property type="match status" value="1"/>
</dbReference>
<evidence type="ECO:0000313" key="18">
    <source>
        <dbReference type="Proteomes" id="UP000030106"/>
    </source>
</evidence>
<feature type="domain" description="ABC transmembrane type-1" evidence="16">
    <location>
        <begin position="275"/>
        <end position="462"/>
    </location>
</feature>
<dbReference type="Gene3D" id="3.40.50.300">
    <property type="entry name" value="P-loop containing nucleotide triphosphate hydrolases"/>
    <property type="match status" value="1"/>
</dbReference>
<dbReference type="CDD" id="cd13597">
    <property type="entry name" value="PBP2_lipoprotein_Tp32"/>
    <property type="match status" value="1"/>
</dbReference>
<name>A0A0A2W3L7_BEABA</name>
<protein>
    <submittedName>
        <fullName evidence="17">Methionine import ATP-binding protein MetN</fullName>
    </submittedName>
</protein>
<dbReference type="PROSITE" id="PS50893">
    <property type="entry name" value="ABC_TRANSPORTER_2"/>
    <property type="match status" value="1"/>
</dbReference>
<dbReference type="SUPFAM" id="SSF55021">
    <property type="entry name" value="ACT-like"/>
    <property type="match status" value="1"/>
</dbReference>
<feature type="transmembrane region" description="Helical" evidence="14">
    <location>
        <begin position="443"/>
        <end position="466"/>
    </location>
</feature>
<dbReference type="GO" id="GO:0006520">
    <property type="term" value="P:amino acid metabolic process"/>
    <property type="evidence" value="ECO:0007669"/>
    <property type="project" value="UniProtKB-ARBA"/>
</dbReference>
<organism evidence="17 18">
    <name type="scientific">Beauveria bassiana D1-5</name>
    <dbReference type="NCBI Taxonomy" id="1245745"/>
    <lineage>
        <taxon>Eukaryota</taxon>
        <taxon>Fungi</taxon>
        <taxon>Dikarya</taxon>
        <taxon>Ascomycota</taxon>
        <taxon>Pezizomycotina</taxon>
        <taxon>Sordariomycetes</taxon>
        <taxon>Hypocreomycetidae</taxon>
        <taxon>Hypocreales</taxon>
        <taxon>Cordycipitaceae</taxon>
        <taxon>Beauveria</taxon>
    </lineage>
</organism>